<dbReference type="AlphaFoldDB" id="A0A699YID5"/>
<protein>
    <submittedName>
        <fullName evidence="1">Uncharacterized protein</fullName>
    </submittedName>
</protein>
<reference evidence="1 2" key="1">
    <citation type="submission" date="2020-02" db="EMBL/GenBank/DDBJ databases">
        <title>Draft genome sequence of Haematococcus lacustris strain NIES-144.</title>
        <authorList>
            <person name="Morimoto D."/>
            <person name="Nakagawa S."/>
            <person name="Yoshida T."/>
            <person name="Sawayama S."/>
        </authorList>
    </citation>
    <scope>NUCLEOTIDE SEQUENCE [LARGE SCALE GENOMIC DNA]</scope>
    <source>
        <strain evidence="1 2">NIES-144</strain>
    </source>
</reference>
<accession>A0A699YID5</accession>
<proteinExistence type="predicted"/>
<organism evidence="1 2">
    <name type="scientific">Haematococcus lacustris</name>
    <name type="common">Green alga</name>
    <name type="synonym">Haematococcus pluvialis</name>
    <dbReference type="NCBI Taxonomy" id="44745"/>
    <lineage>
        <taxon>Eukaryota</taxon>
        <taxon>Viridiplantae</taxon>
        <taxon>Chlorophyta</taxon>
        <taxon>core chlorophytes</taxon>
        <taxon>Chlorophyceae</taxon>
        <taxon>CS clade</taxon>
        <taxon>Chlamydomonadales</taxon>
        <taxon>Haematococcaceae</taxon>
        <taxon>Haematococcus</taxon>
    </lineage>
</organism>
<comment type="caution">
    <text evidence="1">The sequence shown here is derived from an EMBL/GenBank/DDBJ whole genome shotgun (WGS) entry which is preliminary data.</text>
</comment>
<name>A0A699YID5_HAELA</name>
<evidence type="ECO:0000313" key="2">
    <source>
        <dbReference type="Proteomes" id="UP000485058"/>
    </source>
</evidence>
<dbReference type="EMBL" id="BLLF01000268">
    <property type="protein sequence ID" value="GFH09843.1"/>
    <property type="molecule type" value="Genomic_DNA"/>
</dbReference>
<sequence>MAARSKLQDAAFHLMAAVRRGVVSAMARPVKQEEVCAWARAAAQCLRELRLRDASTAVLSKLRLAA</sequence>
<gene>
    <name evidence="1" type="ORF">HaLaN_05062</name>
</gene>
<dbReference type="Proteomes" id="UP000485058">
    <property type="component" value="Unassembled WGS sequence"/>
</dbReference>
<keyword evidence="2" id="KW-1185">Reference proteome</keyword>
<evidence type="ECO:0000313" key="1">
    <source>
        <dbReference type="EMBL" id="GFH09843.1"/>
    </source>
</evidence>